<evidence type="ECO:0000256" key="12">
    <source>
        <dbReference type="ARBA" id="ARBA00022967"/>
    </source>
</evidence>
<keyword evidence="9" id="KW-0862">Zinc</keyword>
<evidence type="ECO:0000313" key="22">
    <source>
        <dbReference type="EMBL" id="TAA33203.1"/>
    </source>
</evidence>
<dbReference type="GO" id="GO:0031522">
    <property type="term" value="C:cell envelope Sec protein transport complex"/>
    <property type="evidence" value="ECO:0007669"/>
    <property type="project" value="TreeGrafter"/>
</dbReference>
<evidence type="ECO:0000256" key="18">
    <source>
        <dbReference type="SAM" id="MobiDB-lite"/>
    </source>
</evidence>
<dbReference type="InterPro" id="IPR001650">
    <property type="entry name" value="Helicase_C-like"/>
</dbReference>
<dbReference type="Gene3D" id="3.90.1440.10">
    <property type="entry name" value="SecA, preprotein cross-linking domain"/>
    <property type="match status" value="1"/>
</dbReference>
<sequence>MINSLLTRVFGSRNERLLKQLDRLVVRINALEPELKKLSDEELKAKTPEFQKRVAEGEALDKILPEAFAVCREASRRVLGLRHYDVQLVGGMVLHLGKIAEMRTGEGKTLVATLAVYLNALEGKGVHVVTVNDYLARRDAAQMGKLYNWLGLSVGVVYPGMPHGDKRAAYASDITYGTNNEFGFDYLRDNMAMAREDRYQRQLNFAIVDEVDSILIDEARTPLIISGPADDSPELYVRVNRIVPALIKQESEEGEGDYWVDEKSKQVHLSEAGQTHAEDLLRQAGILKDDEDDGLYSPQNLGVVHHLNAALRAHAIYQRDVDYIVRDGEVVIVDEFTGRTLVGRRWSDGLHQAVEAKEGVQVQRENQTLASITFQNLFRMYNKLAGMTGTADTEAYEFQSIYGLEVIVIPTHRPTIRKDSPDQVFLNRKGKFNAVLADIQDCYKRGQPVLVGTTSIETSEMLSEHLRKNKVPHEVLNAKQHEREASIVANAGRPGAVTIATNMAGRGTDIVLGGSLEAELAALGEDASELDIARVRSEWKTRHEQVKEAGGLHIVGTERHESRRIDNQLRGRSGRQGDPGSSRFYLSLEDNLMRIFASDWVQKAMKLIGMKEDDVIEDRLVSRQIEKAQRKVEAHNFDIRKNLLDFDDVNNDQRKVIYAQRDELLDAESVKENIEGIRGDVVADLVARHVPANSVDEQWDLPGLQAELAAEAGLDLPVTQWPAQFEELDAERIEALVQEAMDTHFAQKEEQIGAETMRALEKHVMLTVLDKGWKEHLARMDYLRQGIHLRGYAQKQPKQEYKKEAFELFSEMLEGVKREVITILARLRIRSEEEVAELEAQERRVAEAQQRAMQFQHAPTGGYGADEEAAQVQAAQAAAAAAPATVFRDEPKVGRNDPCPCGSGKKYKHCHGQLS</sequence>
<evidence type="ECO:0000256" key="9">
    <source>
        <dbReference type="ARBA" id="ARBA00022833"/>
    </source>
</evidence>
<name>A0A4Q8LPL6_9GAMM</name>
<evidence type="ECO:0000256" key="7">
    <source>
        <dbReference type="ARBA" id="ARBA00022723"/>
    </source>
</evidence>
<dbReference type="PROSITE" id="PS01312">
    <property type="entry name" value="SECA"/>
    <property type="match status" value="1"/>
</dbReference>
<dbReference type="Pfam" id="PF01043">
    <property type="entry name" value="SecA_PP_bind"/>
    <property type="match status" value="1"/>
</dbReference>
<comment type="function">
    <text evidence="15">Part of the Sec protein translocase complex. Interacts with the SecYEG preprotein conducting channel. Has a central role in coupling the hydrolysis of ATP to the transfer of proteins into and across the cell membrane, serving both as a receptor for the preprotein-SecB complex and as an ATP-driven molecular motor driving the stepwise translocation of polypeptide chains across the membrane.</text>
</comment>
<keyword evidence="3 15" id="KW-0813">Transport</keyword>
<evidence type="ECO:0000259" key="19">
    <source>
        <dbReference type="PROSITE" id="PS51192"/>
    </source>
</evidence>
<evidence type="ECO:0000259" key="20">
    <source>
        <dbReference type="PROSITE" id="PS51194"/>
    </source>
</evidence>
<dbReference type="EC" id="7.4.2.8" evidence="15"/>
<feature type="domain" description="SecA family profile" evidence="21">
    <location>
        <begin position="3"/>
        <end position="617"/>
    </location>
</feature>
<dbReference type="InterPro" id="IPR014001">
    <property type="entry name" value="Helicase_ATP-bd"/>
</dbReference>
<evidence type="ECO:0000256" key="3">
    <source>
        <dbReference type="ARBA" id="ARBA00022448"/>
    </source>
</evidence>
<feature type="binding site" evidence="15">
    <location>
        <position position="87"/>
    </location>
    <ligand>
        <name>ATP</name>
        <dbReference type="ChEBI" id="CHEBI:30616"/>
    </ligand>
</feature>
<dbReference type="Proteomes" id="UP000291286">
    <property type="component" value="Unassembled WGS sequence"/>
</dbReference>
<feature type="compositionally biased region" description="Basic and acidic residues" evidence="18">
    <location>
        <begin position="560"/>
        <end position="569"/>
    </location>
</feature>
<keyword evidence="13 15" id="KW-0811">Translocation</keyword>
<dbReference type="SUPFAM" id="SSF52540">
    <property type="entry name" value="P-loop containing nucleoside triphosphate hydrolases"/>
    <property type="match status" value="2"/>
</dbReference>
<keyword evidence="10 15" id="KW-0067">ATP-binding</keyword>
<dbReference type="FunFam" id="3.40.50.300:FF:000113">
    <property type="entry name" value="Preprotein translocase subunit SecA"/>
    <property type="match status" value="1"/>
</dbReference>
<evidence type="ECO:0000256" key="2">
    <source>
        <dbReference type="ARBA" id="ARBA00007650"/>
    </source>
</evidence>
<feature type="domain" description="Helicase C-terminal" evidence="20">
    <location>
        <begin position="438"/>
        <end position="616"/>
    </location>
</feature>
<dbReference type="GO" id="GO:0017038">
    <property type="term" value="P:protein import"/>
    <property type="evidence" value="ECO:0007669"/>
    <property type="project" value="InterPro"/>
</dbReference>
<dbReference type="Pfam" id="PF07516">
    <property type="entry name" value="SecA_SW"/>
    <property type="match status" value="1"/>
</dbReference>
<organism evidence="22 23">
    <name type="scientific">Pseudoxanthomonas winnipegensis</name>
    <dbReference type="NCBI Taxonomy" id="2480810"/>
    <lineage>
        <taxon>Bacteria</taxon>
        <taxon>Pseudomonadati</taxon>
        <taxon>Pseudomonadota</taxon>
        <taxon>Gammaproteobacteria</taxon>
        <taxon>Lysobacterales</taxon>
        <taxon>Lysobacteraceae</taxon>
        <taxon>Pseudoxanthomonas</taxon>
    </lineage>
</organism>
<dbReference type="Pfam" id="PF02810">
    <property type="entry name" value="SEC-C"/>
    <property type="match status" value="1"/>
</dbReference>
<dbReference type="InterPro" id="IPR011115">
    <property type="entry name" value="SecA_DEAD"/>
</dbReference>
<evidence type="ECO:0000256" key="8">
    <source>
        <dbReference type="ARBA" id="ARBA00022741"/>
    </source>
</evidence>
<dbReference type="SUPFAM" id="SSF81767">
    <property type="entry name" value="Pre-protein crosslinking domain of SecA"/>
    <property type="match status" value="1"/>
</dbReference>
<evidence type="ECO:0000256" key="13">
    <source>
        <dbReference type="ARBA" id="ARBA00023010"/>
    </source>
</evidence>
<evidence type="ECO:0000256" key="10">
    <source>
        <dbReference type="ARBA" id="ARBA00022840"/>
    </source>
</evidence>
<evidence type="ECO:0000256" key="15">
    <source>
        <dbReference type="HAMAP-Rule" id="MF_01382"/>
    </source>
</evidence>
<keyword evidence="12 15" id="KW-1278">Translocase</keyword>
<dbReference type="FunFam" id="1.10.3060.10:FF:000003">
    <property type="entry name" value="Protein translocase subunit SecA"/>
    <property type="match status" value="1"/>
</dbReference>
<dbReference type="InterPro" id="IPR004027">
    <property type="entry name" value="SEC_C_motif"/>
</dbReference>
<evidence type="ECO:0000259" key="21">
    <source>
        <dbReference type="PROSITE" id="PS51196"/>
    </source>
</evidence>
<protein>
    <recommendedName>
        <fullName evidence="15 16">Protein translocase subunit SecA</fullName>
        <ecNumber evidence="15">7.4.2.8</ecNumber>
    </recommendedName>
</protein>
<keyword evidence="17" id="KW-0175">Coiled coil</keyword>
<dbReference type="PROSITE" id="PS51196">
    <property type="entry name" value="SECA_MOTOR_DEAD"/>
    <property type="match status" value="1"/>
</dbReference>
<dbReference type="InterPro" id="IPR011116">
    <property type="entry name" value="SecA_Wing/Scaffold"/>
</dbReference>
<dbReference type="PRINTS" id="PR00906">
    <property type="entry name" value="SECA"/>
</dbReference>
<dbReference type="Pfam" id="PF21090">
    <property type="entry name" value="P-loop_SecA"/>
    <property type="match status" value="1"/>
</dbReference>
<comment type="catalytic activity">
    <reaction evidence="15">
        <text>ATP + H2O + cellular proteinSide 1 = ADP + phosphate + cellular proteinSide 2.</text>
        <dbReference type="EC" id="7.4.2.8"/>
    </reaction>
</comment>
<gene>
    <name evidence="15 22" type="primary">secA</name>
    <name evidence="22" type="ORF">EA661_02755</name>
</gene>
<feature type="region of interest" description="Disordered" evidence="18">
    <location>
        <begin position="889"/>
        <end position="915"/>
    </location>
</feature>
<dbReference type="GO" id="GO:0006605">
    <property type="term" value="P:protein targeting"/>
    <property type="evidence" value="ECO:0007669"/>
    <property type="project" value="UniProtKB-UniRule"/>
</dbReference>
<comment type="subunit">
    <text evidence="15">Monomer and homodimer. Part of the essential Sec protein translocation apparatus which comprises SecA, SecYEG and auxiliary proteins SecDF-YajC and YidC.</text>
</comment>
<comment type="similarity">
    <text evidence="2 15 16">Belongs to the SecA family.</text>
</comment>
<comment type="cofactor">
    <cofactor evidence="1">
        <name>Zn(2+)</name>
        <dbReference type="ChEBI" id="CHEBI:29105"/>
    </cofactor>
</comment>
<feature type="binding site" evidence="15">
    <location>
        <begin position="105"/>
        <end position="109"/>
    </location>
    <ligand>
        <name>ATP</name>
        <dbReference type="ChEBI" id="CHEBI:30616"/>
    </ligand>
</feature>
<dbReference type="InterPro" id="IPR014018">
    <property type="entry name" value="SecA_motor_DEAD"/>
</dbReference>
<dbReference type="SUPFAM" id="SSF81886">
    <property type="entry name" value="Helical scaffold and wing domains of SecA"/>
    <property type="match status" value="1"/>
</dbReference>
<evidence type="ECO:0000256" key="14">
    <source>
        <dbReference type="ARBA" id="ARBA00023136"/>
    </source>
</evidence>
<dbReference type="InterPro" id="IPR044722">
    <property type="entry name" value="SecA_SF2_C"/>
</dbReference>
<dbReference type="GO" id="GO:0046872">
    <property type="term" value="F:metal ion binding"/>
    <property type="evidence" value="ECO:0007669"/>
    <property type="project" value="UniProtKB-KW"/>
</dbReference>
<feature type="domain" description="Helicase ATP-binding" evidence="19">
    <location>
        <begin position="89"/>
        <end position="247"/>
    </location>
</feature>
<dbReference type="InterPro" id="IPR000185">
    <property type="entry name" value="SecA"/>
</dbReference>
<dbReference type="Gene3D" id="3.40.50.300">
    <property type="entry name" value="P-loop containing nucleotide triphosphate hydrolases"/>
    <property type="match status" value="2"/>
</dbReference>
<evidence type="ECO:0000256" key="5">
    <source>
        <dbReference type="ARBA" id="ARBA00022490"/>
    </source>
</evidence>
<dbReference type="Pfam" id="PF07517">
    <property type="entry name" value="SecA_DEAD"/>
    <property type="match status" value="1"/>
</dbReference>
<comment type="subcellular location">
    <subcellularLocation>
        <location evidence="15">Cell membrane</location>
        <topology evidence="15">Peripheral membrane protein</topology>
        <orientation evidence="15">Cytoplasmic side</orientation>
    </subcellularLocation>
    <subcellularLocation>
        <location evidence="15">Cytoplasm</location>
    </subcellularLocation>
    <text evidence="15">Distribution is 50-50.</text>
</comment>
<feature type="region of interest" description="Disordered" evidence="18">
    <location>
        <begin position="560"/>
        <end position="580"/>
    </location>
</feature>
<dbReference type="HAMAP" id="MF_01382">
    <property type="entry name" value="SecA"/>
    <property type="match status" value="1"/>
</dbReference>
<dbReference type="FunFam" id="3.90.1440.10:FF:000001">
    <property type="entry name" value="Preprotein translocase subunit SecA"/>
    <property type="match status" value="1"/>
</dbReference>
<keyword evidence="14 15" id="KW-0472">Membrane</keyword>
<dbReference type="GO" id="GO:0005886">
    <property type="term" value="C:plasma membrane"/>
    <property type="evidence" value="ECO:0007669"/>
    <property type="project" value="UniProtKB-SubCell"/>
</dbReference>
<feature type="binding site" evidence="15">
    <location>
        <position position="509"/>
    </location>
    <ligand>
        <name>ATP</name>
        <dbReference type="ChEBI" id="CHEBI:30616"/>
    </ligand>
</feature>
<evidence type="ECO:0000256" key="4">
    <source>
        <dbReference type="ARBA" id="ARBA00022475"/>
    </source>
</evidence>
<dbReference type="InterPro" id="IPR036266">
    <property type="entry name" value="SecA_Wing/Scaffold_sf"/>
</dbReference>
<comment type="caution">
    <text evidence="22">The sequence shown here is derived from an EMBL/GenBank/DDBJ whole genome shotgun (WGS) entry which is preliminary data.</text>
</comment>
<evidence type="ECO:0000256" key="11">
    <source>
        <dbReference type="ARBA" id="ARBA00022927"/>
    </source>
</evidence>
<dbReference type="InterPro" id="IPR027417">
    <property type="entry name" value="P-loop_NTPase"/>
</dbReference>
<evidence type="ECO:0000256" key="1">
    <source>
        <dbReference type="ARBA" id="ARBA00001947"/>
    </source>
</evidence>
<keyword evidence="4 15" id="KW-1003">Cell membrane</keyword>
<dbReference type="SMART" id="SM00958">
    <property type="entry name" value="SecA_PP_bind"/>
    <property type="match status" value="1"/>
</dbReference>
<dbReference type="PROSITE" id="PS51194">
    <property type="entry name" value="HELICASE_CTER"/>
    <property type="match status" value="1"/>
</dbReference>
<dbReference type="InterPro" id="IPR036670">
    <property type="entry name" value="SecA_X-link_sf"/>
</dbReference>
<reference evidence="22 23" key="1">
    <citation type="submission" date="2019-02" db="EMBL/GenBank/DDBJ databases">
        <title>WGS of Pseudoxanthomonas species novum from clinical isolates.</title>
        <authorList>
            <person name="Bernier A.-M."/>
            <person name="Bernard K."/>
            <person name="Vachon A."/>
        </authorList>
    </citation>
    <scope>NUCLEOTIDE SEQUENCE [LARGE SCALE GENOMIC DNA]</scope>
    <source>
        <strain evidence="22 23">NML171202</strain>
    </source>
</reference>
<dbReference type="CDD" id="cd17928">
    <property type="entry name" value="DEXDc_SecA"/>
    <property type="match status" value="1"/>
</dbReference>
<evidence type="ECO:0000256" key="16">
    <source>
        <dbReference type="RuleBase" id="RU003874"/>
    </source>
</evidence>
<dbReference type="PROSITE" id="PS51192">
    <property type="entry name" value="HELICASE_ATP_BIND_1"/>
    <property type="match status" value="1"/>
</dbReference>
<dbReference type="GO" id="GO:0005524">
    <property type="term" value="F:ATP binding"/>
    <property type="evidence" value="ECO:0007669"/>
    <property type="project" value="UniProtKB-UniRule"/>
</dbReference>
<keyword evidence="5 15" id="KW-0963">Cytoplasm</keyword>
<evidence type="ECO:0000256" key="6">
    <source>
        <dbReference type="ARBA" id="ARBA00022519"/>
    </source>
</evidence>
<accession>A0A4Q8LPL6</accession>
<dbReference type="GO" id="GO:0043952">
    <property type="term" value="P:protein transport by the Sec complex"/>
    <property type="evidence" value="ECO:0007669"/>
    <property type="project" value="UniProtKB-ARBA"/>
</dbReference>
<dbReference type="RefSeq" id="WP_130515489.1">
    <property type="nucleotide sequence ID" value="NZ_SHMA01000001.1"/>
</dbReference>
<dbReference type="InterPro" id="IPR020937">
    <property type="entry name" value="SecA_CS"/>
</dbReference>
<evidence type="ECO:0000256" key="17">
    <source>
        <dbReference type="SAM" id="Coils"/>
    </source>
</evidence>
<dbReference type="GO" id="GO:0008564">
    <property type="term" value="F:protein-exporting ATPase activity"/>
    <property type="evidence" value="ECO:0007669"/>
    <property type="project" value="UniProtKB-EC"/>
</dbReference>
<dbReference type="AlphaFoldDB" id="A0A4Q8LPL6"/>
<dbReference type="Gene3D" id="1.10.3060.10">
    <property type="entry name" value="Helical scaffold and wing domains of SecA"/>
    <property type="match status" value="1"/>
</dbReference>
<dbReference type="InterPro" id="IPR011130">
    <property type="entry name" value="SecA_preprotein_X-link_dom"/>
</dbReference>
<dbReference type="EMBL" id="SHMB01000001">
    <property type="protein sequence ID" value="TAA33203.1"/>
    <property type="molecule type" value="Genomic_DNA"/>
</dbReference>
<evidence type="ECO:0000313" key="23">
    <source>
        <dbReference type="Proteomes" id="UP000291286"/>
    </source>
</evidence>
<dbReference type="GO" id="GO:0065002">
    <property type="term" value="P:intracellular protein transmembrane transport"/>
    <property type="evidence" value="ECO:0007669"/>
    <property type="project" value="UniProtKB-UniRule"/>
</dbReference>
<dbReference type="SMART" id="SM00957">
    <property type="entry name" value="SecA_DEAD"/>
    <property type="match status" value="1"/>
</dbReference>
<dbReference type="NCBIfam" id="NF009538">
    <property type="entry name" value="PRK12904.1"/>
    <property type="match status" value="1"/>
</dbReference>
<keyword evidence="8 15" id="KW-0547">Nucleotide-binding</keyword>
<feature type="coiled-coil region" evidence="17">
    <location>
        <begin position="821"/>
        <end position="858"/>
    </location>
</feature>
<dbReference type="CDD" id="cd18803">
    <property type="entry name" value="SF2_C_secA"/>
    <property type="match status" value="1"/>
</dbReference>
<proteinExistence type="inferred from homology"/>
<dbReference type="GO" id="GO:0005829">
    <property type="term" value="C:cytosol"/>
    <property type="evidence" value="ECO:0007669"/>
    <property type="project" value="TreeGrafter"/>
</dbReference>
<keyword evidence="11 15" id="KW-0653">Protein transport</keyword>
<feature type="compositionally biased region" description="Basic residues" evidence="18">
    <location>
        <begin position="905"/>
        <end position="915"/>
    </location>
</feature>
<dbReference type="PANTHER" id="PTHR30612">
    <property type="entry name" value="SECA INNER MEMBRANE COMPONENT OF SEC PROTEIN SECRETION SYSTEM"/>
    <property type="match status" value="1"/>
</dbReference>
<dbReference type="NCBIfam" id="TIGR00963">
    <property type="entry name" value="secA"/>
    <property type="match status" value="1"/>
</dbReference>
<keyword evidence="6" id="KW-0997">Cell inner membrane</keyword>
<dbReference type="FunFam" id="3.40.50.300:FF:000334">
    <property type="entry name" value="Protein translocase subunit SecA"/>
    <property type="match status" value="1"/>
</dbReference>
<dbReference type="PANTHER" id="PTHR30612:SF0">
    <property type="entry name" value="CHLOROPLAST PROTEIN-TRANSPORTING ATPASE"/>
    <property type="match status" value="1"/>
</dbReference>
<keyword evidence="7" id="KW-0479">Metal-binding</keyword>